<name>A0A1X0NWA2_9TRYP</name>
<feature type="compositionally biased region" description="Basic and acidic residues" evidence="1">
    <location>
        <begin position="66"/>
        <end position="83"/>
    </location>
</feature>
<comment type="caution">
    <text evidence="2">The sequence shown here is derived from an EMBL/GenBank/DDBJ whole genome shotgun (WGS) entry which is preliminary data.</text>
</comment>
<dbReference type="AlphaFoldDB" id="A0A1X0NWA2"/>
<evidence type="ECO:0000313" key="3">
    <source>
        <dbReference type="Proteomes" id="UP000192257"/>
    </source>
</evidence>
<accession>A0A1X0NWA2</accession>
<reference evidence="2 3" key="1">
    <citation type="submission" date="2017-03" db="EMBL/GenBank/DDBJ databases">
        <title>An alternative strategy for trypanosome survival in the mammalian bloodstream revealed through genome and transcriptome analysis of the ubiquitous bovine parasite Trypanosoma (Megatrypanum) theileri.</title>
        <authorList>
            <person name="Kelly S."/>
            <person name="Ivens A."/>
            <person name="Mott A."/>
            <person name="O'Neill E."/>
            <person name="Emms D."/>
            <person name="Macleod O."/>
            <person name="Voorheis P."/>
            <person name="Matthews J."/>
            <person name="Matthews K."/>
            <person name="Carrington M."/>
        </authorList>
    </citation>
    <scope>NUCLEOTIDE SEQUENCE [LARGE SCALE GENOMIC DNA]</scope>
    <source>
        <strain evidence="2">Edinburgh</strain>
    </source>
</reference>
<organism evidence="2 3">
    <name type="scientific">Trypanosoma theileri</name>
    <dbReference type="NCBI Taxonomy" id="67003"/>
    <lineage>
        <taxon>Eukaryota</taxon>
        <taxon>Discoba</taxon>
        <taxon>Euglenozoa</taxon>
        <taxon>Kinetoplastea</taxon>
        <taxon>Metakinetoplastina</taxon>
        <taxon>Trypanosomatida</taxon>
        <taxon>Trypanosomatidae</taxon>
        <taxon>Trypanosoma</taxon>
    </lineage>
</organism>
<proteinExistence type="predicted"/>
<keyword evidence="3" id="KW-1185">Reference proteome</keyword>
<gene>
    <name evidence="2" type="ORF">TM35_000141780</name>
</gene>
<feature type="non-terminal residue" evidence="2">
    <location>
        <position position="111"/>
    </location>
</feature>
<sequence>MSEQDQWHELGESEQDYQNGHKGENSESGAGQPGECPHEKYKAGSASEGAYQEELDTEEQGNTPENGRESGEPESTEYPKDESESQAALAAEENVSQGQQHTEHDVSESGV</sequence>
<evidence type="ECO:0000313" key="2">
    <source>
        <dbReference type="EMBL" id="ORC88967.1"/>
    </source>
</evidence>
<dbReference type="Proteomes" id="UP000192257">
    <property type="component" value="Unassembled WGS sequence"/>
</dbReference>
<dbReference type="VEuPathDB" id="TriTrypDB:TM35_000141780"/>
<dbReference type="GeneID" id="39985403"/>
<feature type="compositionally biased region" description="Basic and acidic residues" evidence="1">
    <location>
        <begin position="1"/>
        <end position="11"/>
    </location>
</feature>
<dbReference type="RefSeq" id="XP_028883033.1">
    <property type="nucleotide sequence ID" value="XM_029025623.1"/>
</dbReference>
<evidence type="ECO:0000256" key="1">
    <source>
        <dbReference type="SAM" id="MobiDB-lite"/>
    </source>
</evidence>
<feature type="region of interest" description="Disordered" evidence="1">
    <location>
        <begin position="1"/>
        <end position="111"/>
    </location>
</feature>
<dbReference type="EMBL" id="NBCO01000014">
    <property type="protein sequence ID" value="ORC88967.1"/>
    <property type="molecule type" value="Genomic_DNA"/>
</dbReference>
<protein>
    <submittedName>
        <fullName evidence="2">Uncharacterized protein</fullName>
    </submittedName>
</protein>
<feature type="compositionally biased region" description="Basic and acidic residues" evidence="1">
    <location>
        <begin position="101"/>
        <end position="111"/>
    </location>
</feature>